<dbReference type="Proteomes" id="UP000322139">
    <property type="component" value="Unassembled WGS sequence"/>
</dbReference>
<gene>
    <name evidence="1" type="ORF">FZD51_08605</name>
</gene>
<dbReference type="InterPro" id="IPR025553">
    <property type="entry name" value="YppF"/>
</dbReference>
<organism evidence="1 2">
    <name type="scientific">Bacillus infantis</name>
    <dbReference type="NCBI Taxonomy" id="324767"/>
    <lineage>
        <taxon>Bacteria</taxon>
        <taxon>Bacillati</taxon>
        <taxon>Bacillota</taxon>
        <taxon>Bacilli</taxon>
        <taxon>Bacillales</taxon>
        <taxon>Bacillaceae</taxon>
        <taxon>Bacillus</taxon>
    </lineage>
</organism>
<reference evidence="1 2" key="1">
    <citation type="submission" date="2019-08" db="EMBL/GenBank/DDBJ databases">
        <title>Bacillus genomes from the desert of Cuatro Cienegas, Coahuila.</title>
        <authorList>
            <person name="Olmedo-Alvarez G."/>
        </authorList>
    </citation>
    <scope>NUCLEOTIDE SEQUENCE [LARGE SCALE GENOMIC DNA]</scope>
    <source>
        <strain evidence="1 2">CH446_14T</strain>
    </source>
</reference>
<evidence type="ECO:0000313" key="1">
    <source>
        <dbReference type="EMBL" id="TYS49267.1"/>
    </source>
</evidence>
<proteinExistence type="predicted"/>
<evidence type="ECO:0000313" key="2">
    <source>
        <dbReference type="Proteomes" id="UP000322139"/>
    </source>
</evidence>
<dbReference type="EMBL" id="VTER01000004">
    <property type="protein sequence ID" value="TYS49267.1"/>
    <property type="molecule type" value="Genomic_DNA"/>
</dbReference>
<accession>A0A5D4RD27</accession>
<name>A0A5D4RD27_9BACI</name>
<dbReference type="Pfam" id="PF14178">
    <property type="entry name" value="YppF"/>
    <property type="match status" value="1"/>
</dbReference>
<sequence length="68" mass="7812">MNIHELRLKFLQLKDYSPESVNELLDFAKKAYIHNEITINEYRNLIRELEAQGAAADCSFTAAANLQN</sequence>
<comment type="caution">
    <text evidence="1">The sequence shown here is derived from an EMBL/GenBank/DDBJ whole genome shotgun (WGS) entry which is preliminary data.</text>
</comment>
<protein>
    <recommendedName>
        <fullName evidence="3">YppF family protein</fullName>
    </recommendedName>
</protein>
<dbReference type="RefSeq" id="WP_148974404.1">
    <property type="nucleotide sequence ID" value="NZ_JBNIKU010000001.1"/>
</dbReference>
<dbReference type="AlphaFoldDB" id="A0A5D4RD27"/>
<evidence type="ECO:0008006" key="3">
    <source>
        <dbReference type="Google" id="ProtNLM"/>
    </source>
</evidence>